<organism evidence="4 5">
    <name type="scientific">Terriglobus albidus</name>
    <dbReference type="NCBI Taxonomy" id="1592106"/>
    <lineage>
        <taxon>Bacteria</taxon>
        <taxon>Pseudomonadati</taxon>
        <taxon>Acidobacteriota</taxon>
        <taxon>Terriglobia</taxon>
        <taxon>Terriglobales</taxon>
        <taxon>Acidobacteriaceae</taxon>
        <taxon>Terriglobus</taxon>
    </lineage>
</organism>
<feature type="chain" id="PRO_5022764108" evidence="2">
    <location>
        <begin position="21"/>
        <end position="307"/>
    </location>
</feature>
<name>A0A5B9EJ45_9BACT</name>
<feature type="domain" description="M23ase beta-sheet core" evidence="3">
    <location>
        <begin position="182"/>
        <end position="276"/>
    </location>
</feature>
<dbReference type="Proteomes" id="UP000321820">
    <property type="component" value="Chromosome"/>
</dbReference>
<protein>
    <submittedName>
        <fullName evidence="4">M23 family metallopeptidase</fullName>
    </submittedName>
</protein>
<dbReference type="SUPFAM" id="SSF51261">
    <property type="entry name" value="Duplicated hybrid motif"/>
    <property type="match status" value="1"/>
</dbReference>
<dbReference type="InterPro" id="IPR050570">
    <property type="entry name" value="Cell_wall_metabolism_enzyme"/>
</dbReference>
<dbReference type="InterPro" id="IPR011055">
    <property type="entry name" value="Dup_hybrid_motif"/>
</dbReference>
<accession>A0A5B9EJ45</accession>
<dbReference type="RefSeq" id="WP_147650379.1">
    <property type="nucleotide sequence ID" value="NZ_CP042806.1"/>
</dbReference>
<gene>
    <name evidence="4" type="ORF">FTW19_25605</name>
</gene>
<evidence type="ECO:0000259" key="3">
    <source>
        <dbReference type="Pfam" id="PF01551"/>
    </source>
</evidence>
<evidence type="ECO:0000256" key="1">
    <source>
        <dbReference type="ARBA" id="ARBA00022729"/>
    </source>
</evidence>
<dbReference type="OrthoDB" id="9805799at2"/>
<proteinExistence type="predicted"/>
<evidence type="ECO:0000256" key="2">
    <source>
        <dbReference type="SAM" id="SignalP"/>
    </source>
</evidence>
<dbReference type="KEGG" id="talb:FTW19_25605"/>
<evidence type="ECO:0000313" key="5">
    <source>
        <dbReference type="Proteomes" id="UP000321820"/>
    </source>
</evidence>
<dbReference type="PANTHER" id="PTHR21666:SF289">
    <property type="entry name" value="L-ALA--D-GLU ENDOPEPTIDASE"/>
    <property type="match status" value="1"/>
</dbReference>
<dbReference type="Gene3D" id="2.70.70.10">
    <property type="entry name" value="Glucose Permease (Domain IIA)"/>
    <property type="match status" value="1"/>
</dbReference>
<dbReference type="GO" id="GO:0004222">
    <property type="term" value="F:metalloendopeptidase activity"/>
    <property type="evidence" value="ECO:0007669"/>
    <property type="project" value="TreeGrafter"/>
</dbReference>
<dbReference type="CDD" id="cd12797">
    <property type="entry name" value="M23_peptidase"/>
    <property type="match status" value="1"/>
</dbReference>
<keyword evidence="1 2" id="KW-0732">Signal</keyword>
<dbReference type="InterPro" id="IPR016047">
    <property type="entry name" value="M23ase_b-sheet_dom"/>
</dbReference>
<feature type="signal peptide" evidence="2">
    <location>
        <begin position="1"/>
        <end position="20"/>
    </location>
</feature>
<reference evidence="4 5" key="1">
    <citation type="submission" date="2019-08" db="EMBL/GenBank/DDBJ databases">
        <title>Complete genome sequence of Terriglobus albidus strain ORNL.</title>
        <authorList>
            <person name="Podar M."/>
        </authorList>
    </citation>
    <scope>NUCLEOTIDE SEQUENCE [LARGE SCALE GENOMIC DNA]</scope>
    <source>
        <strain evidence="4 5">ORNL</strain>
    </source>
</reference>
<dbReference type="EMBL" id="CP042806">
    <property type="protein sequence ID" value="QEE31085.1"/>
    <property type="molecule type" value="Genomic_DNA"/>
</dbReference>
<keyword evidence="5" id="KW-1185">Reference proteome</keyword>
<sequence>MLWSRLLPVLLLLVSSVLCAQTLTWQPQHVEQGSPVLFTLILDRPATRVTATWLGKELGFFPANDRRTWYALAGTDVEQGPASYPVSISGTYASGGALNTTQEMQITAANFHSSTLSVAKAFIAPSPAAQRQMERDAVAKKRAFASSASQPLWSGSFAAPVASRVFDNFGDNRIFNGKKVSIHRGSDFPARPGTPVHALNSGRVVLAQRMFLEGNCVIIDHGNQLFSIYMHFSRLQVKAGEMVKKGQLLGLSGATGRVTGPHLHVSMRWSGENLNPAALLAMQLPETSSIGPAAVTVPAKPIHRKAH</sequence>
<dbReference type="AlphaFoldDB" id="A0A5B9EJ45"/>
<dbReference type="PANTHER" id="PTHR21666">
    <property type="entry name" value="PEPTIDASE-RELATED"/>
    <property type="match status" value="1"/>
</dbReference>
<dbReference type="Pfam" id="PF01551">
    <property type="entry name" value="Peptidase_M23"/>
    <property type="match status" value="1"/>
</dbReference>
<evidence type="ECO:0000313" key="4">
    <source>
        <dbReference type="EMBL" id="QEE31085.1"/>
    </source>
</evidence>